<evidence type="ECO:0000256" key="2">
    <source>
        <dbReference type="ARBA" id="ARBA00022980"/>
    </source>
</evidence>
<organism evidence="4 5">
    <name type="scientific">Muntiacus muntjak</name>
    <name type="common">Barking deer</name>
    <name type="synonym">Indian muntjac</name>
    <dbReference type="NCBI Taxonomy" id="9888"/>
    <lineage>
        <taxon>Eukaryota</taxon>
        <taxon>Metazoa</taxon>
        <taxon>Chordata</taxon>
        <taxon>Craniata</taxon>
        <taxon>Vertebrata</taxon>
        <taxon>Euteleostomi</taxon>
        <taxon>Mammalia</taxon>
        <taxon>Eutheria</taxon>
        <taxon>Laurasiatheria</taxon>
        <taxon>Artiodactyla</taxon>
        <taxon>Ruminantia</taxon>
        <taxon>Pecora</taxon>
        <taxon>Cervidae</taxon>
        <taxon>Muntiacinae</taxon>
        <taxon>Muntiacus</taxon>
    </lineage>
</organism>
<reference evidence="4 5" key="1">
    <citation type="submission" date="2019-06" db="EMBL/GenBank/DDBJ databases">
        <title>Discovery of a novel chromosome fission-fusion reversal in muntjac.</title>
        <authorList>
            <person name="Mudd A.B."/>
            <person name="Bredeson J.V."/>
            <person name="Baum R."/>
            <person name="Hockemeyer D."/>
            <person name="Rokhsar D.S."/>
        </authorList>
    </citation>
    <scope>NUCLEOTIDE SEQUENCE [LARGE SCALE GENOMIC DNA]</scope>
    <source>
        <strain evidence="4">UTSW_UCB_Mm</strain>
        <tissue evidence="4">Fibroblast cell line</tissue>
    </source>
</reference>
<comment type="similarity">
    <text evidence="1">Belongs to the universal ribosomal protein uL18 family.</text>
</comment>
<comment type="caution">
    <text evidence="4">The sequence shown here is derived from an EMBL/GenBank/DDBJ whole genome shotgun (WGS) entry which is preliminary data.</text>
</comment>
<dbReference type="InterPro" id="IPR005485">
    <property type="entry name" value="Rbsml_uL18_euk_arch"/>
</dbReference>
<dbReference type="SUPFAM" id="SSF53137">
    <property type="entry name" value="Translational machinery components"/>
    <property type="match status" value="1"/>
</dbReference>
<protein>
    <recommendedName>
        <fullName evidence="6">Ribosomal protein L5 eukaryotic C-terminal domain-containing protein</fullName>
    </recommendedName>
</protein>
<gene>
    <name evidence="4" type="ORF">FD754_021184</name>
</gene>
<keyword evidence="5" id="KW-1185">Reference proteome</keyword>
<dbReference type="AlphaFoldDB" id="A0A5N3V5M9"/>
<evidence type="ECO:0000256" key="3">
    <source>
        <dbReference type="ARBA" id="ARBA00023274"/>
    </source>
</evidence>
<dbReference type="GO" id="GO:0006412">
    <property type="term" value="P:translation"/>
    <property type="evidence" value="ECO:0007669"/>
    <property type="project" value="InterPro"/>
</dbReference>
<dbReference type="PRINTS" id="PR00058">
    <property type="entry name" value="RIBOSOMALL5"/>
</dbReference>
<dbReference type="GO" id="GO:0000027">
    <property type="term" value="P:ribosomal large subunit assembly"/>
    <property type="evidence" value="ECO:0007669"/>
    <property type="project" value="TreeGrafter"/>
</dbReference>
<evidence type="ECO:0000256" key="1">
    <source>
        <dbReference type="ARBA" id="ARBA00007116"/>
    </source>
</evidence>
<evidence type="ECO:0000313" key="5">
    <source>
        <dbReference type="Proteomes" id="UP000326458"/>
    </source>
</evidence>
<name>A0A5N3V5M9_MUNMU</name>
<accession>A0A5N3V5M9</accession>
<dbReference type="PANTHER" id="PTHR23410">
    <property type="entry name" value="RIBOSOMAL PROTEIN L5-RELATED"/>
    <property type="match status" value="1"/>
</dbReference>
<evidence type="ECO:0000313" key="4">
    <source>
        <dbReference type="EMBL" id="KAB0344258.1"/>
    </source>
</evidence>
<dbReference type="GO" id="GO:0022625">
    <property type="term" value="C:cytosolic large ribosomal subunit"/>
    <property type="evidence" value="ECO:0007669"/>
    <property type="project" value="TreeGrafter"/>
</dbReference>
<evidence type="ECO:0008006" key="6">
    <source>
        <dbReference type="Google" id="ProtNLM"/>
    </source>
</evidence>
<keyword evidence="2" id="KW-0689">Ribosomal protein</keyword>
<proteinExistence type="inferred from homology"/>
<dbReference type="Proteomes" id="UP000326458">
    <property type="component" value="Unassembled WGS sequence"/>
</dbReference>
<dbReference type="PANTHER" id="PTHR23410:SF12">
    <property type="entry name" value="LARGE RIBOSOMAL SUBUNIT PROTEIN UL18"/>
    <property type="match status" value="1"/>
</dbReference>
<dbReference type="Pfam" id="PF17144">
    <property type="entry name" value="Ribosomal_L5e"/>
    <property type="match status" value="1"/>
</dbReference>
<dbReference type="Gene3D" id="3.30.420.100">
    <property type="match status" value="1"/>
</dbReference>
<dbReference type="EMBL" id="VCEA01000003">
    <property type="protein sequence ID" value="KAB0344258.1"/>
    <property type="molecule type" value="Genomic_DNA"/>
</dbReference>
<dbReference type="GO" id="GO:0008097">
    <property type="term" value="F:5S rRNA binding"/>
    <property type="evidence" value="ECO:0007669"/>
    <property type="project" value="InterPro"/>
</dbReference>
<keyword evidence="3" id="KW-0687">Ribonucleoprotein</keyword>
<sequence>MIVHVTNRDIISCAVYAHELPTYGVKADLTNDAAAYCSGLLLASRLLNRFSVDKLYEGHVEVTRDEYNVENIDGQSGVFMCYLDAELARIAVIHFGAWKGAVDGGLSIPHSTMWFPGYDSESKEFSAEGHQKHIMGQNTAIYMKSIRKLTLQYERIQWMRRSLRKNKKGSFLRAQEWAAES</sequence>
<dbReference type="GO" id="GO:0003735">
    <property type="term" value="F:structural constituent of ribosome"/>
    <property type="evidence" value="ECO:0007669"/>
    <property type="project" value="InterPro"/>
</dbReference>